<dbReference type="STRING" id="50340.PF66_03659"/>
<feature type="region of interest" description="Disordered" evidence="1">
    <location>
        <begin position="1"/>
        <end position="35"/>
    </location>
</feature>
<organism evidence="2 3">
    <name type="scientific">Pseudomonas asplenii</name>
    <dbReference type="NCBI Taxonomy" id="53407"/>
    <lineage>
        <taxon>Bacteria</taxon>
        <taxon>Pseudomonadati</taxon>
        <taxon>Pseudomonadota</taxon>
        <taxon>Gammaproteobacteria</taxon>
        <taxon>Pseudomonadales</taxon>
        <taxon>Pseudomonadaceae</taxon>
        <taxon>Pseudomonas</taxon>
    </lineage>
</organism>
<dbReference type="PATRIC" id="fig|50340.43.peg.958"/>
<proteinExistence type="predicted"/>
<comment type="caution">
    <text evidence="2">The sequence shown here is derived from an EMBL/GenBank/DDBJ whole genome shotgun (WGS) entry which is preliminary data.</text>
</comment>
<reference evidence="2 3" key="1">
    <citation type="journal article" date="2015" name="PLoS ONE">
        <title>Rice-Infecting Pseudomonas Genomes Are Highly Accessorized and Harbor Multiple Putative Virulence Mechanisms to Cause Sheath Brown Rot.</title>
        <authorList>
            <person name="Quibod I.L."/>
            <person name="Grande G."/>
            <person name="Oreiro E.G."/>
            <person name="Borja F.N."/>
            <person name="Dossa G.S."/>
            <person name="Mauleon R."/>
            <person name="Cruz C.V."/>
            <person name="Oliva R."/>
        </authorList>
    </citation>
    <scope>NUCLEOTIDE SEQUENCE [LARGE SCALE GENOMIC DNA]</scope>
    <source>
        <strain evidence="2 3">IRRI 6609</strain>
    </source>
</reference>
<feature type="compositionally biased region" description="Low complexity" evidence="1">
    <location>
        <begin position="11"/>
        <end position="20"/>
    </location>
</feature>
<evidence type="ECO:0000313" key="2">
    <source>
        <dbReference type="EMBL" id="KPA89806.1"/>
    </source>
</evidence>
<evidence type="ECO:0000313" key="3">
    <source>
        <dbReference type="Proteomes" id="UP000037931"/>
    </source>
</evidence>
<gene>
    <name evidence="2" type="ORF">PF66_03659</name>
</gene>
<protein>
    <submittedName>
        <fullName evidence="2">Uncharacterized protein</fullName>
    </submittedName>
</protein>
<dbReference type="EMBL" id="JSYZ01000014">
    <property type="protein sequence ID" value="KPA89806.1"/>
    <property type="molecule type" value="Genomic_DNA"/>
</dbReference>
<evidence type="ECO:0000256" key="1">
    <source>
        <dbReference type="SAM" id="MobiDB-lite"/>
    </source>
</evidence>
<dbReference type="Proteomes" id="UP000037931">
    <property type="component" value="Unassembled WGS sequence"/>
</dbReference>
<keyword evidence="3" id="KW-1185">Reference proteome</keyword>
<sequence length="127" mass="13393">MLLSLAGCEQSASSGSGMSSTHPDAAALKGGFRGTGNEPGWVVEVGMGETPPLHLEMNYGRQKTEVTKSESTTDGFFGNAADGTEIQVLIDRSPCTDDMSGKPFEATVLLKVGDRDYHGCGEWLVAH</sequence>
<accession>A0A0N0E391</accession>
<dbReference type="AlphaFoldDB" id="A0A0N0E391"/>
<name>A0A0N0E391_9PSED</name>